<evidence type="ECO:0000313" key="2">
    <source>
        <dbReference type="EMBL" id="CAL7938402.1"/>
    </source>
</evidence>
<evidence type="ECO:0000256" key="1">
    <source>
        <dbReference type="SAM" id="MobiDB-lite"/>
    </source>
</evidence>
<accession>A0ABP1ND60</accession>
<proteinExistence type="predicted"/>
<name>A0ABP1ND60_XYLVO</name>
<feature type="region of interest" description="Disordered" evidence="1">
    <location>
        <begin position="152"/>
        <end position="182"/>
    </location>
</feature>
<sequence length="182" mass="20272">MARPWGPRPHAEGNAPFSAADNSYGLKPKTTGPKARRVQRDDHFSARRLDPRLTSLAACARAASCQFPVAGDFRAHTLSLSLRGTITGRCERVSSRQLLAFSRYLSITRCLGRRSHRLRVIVAEKVSRAGLQFRSTYPRPSIFHIYARRSVQDSGSPGRGLSRAKRNLHGSLRARDARGIHE</sequence>
<evidence type="ECO:0000313" key="3">
    <source>
        <dbReference type="Proteomes" id="UP001642520"/>
    </source>
</evidence>
<dbReference type="Proteomes" id="UP001642520">
    <property type="component" value="Unassembled WGS sequence"/>
</dbReference>
<protein>
    <submittedName>
        <fullName evidence="2">Uncharacterized protein</fullName>
    </submittedName>
</protein>
<organism evidence="2 3">
    <name type="scientific">Xylocopa violacea</name>
    <name type="common">Violet carpenter bee</name>
    <name type="synonym">Apis violacea</name>
    <dbReference type="NCBI Taxonomy" id="135666"/>
    <lineage>
        <taxon>Eukaryota</taxon>
        <taxon>Metazoa</taxon>
        <taxon>Ecdysozoa</taxon>
        <taxon>Arthropoda</taxon>
        <taxon>Hexapoda</taxon>
        <taxon>Insecta</taxon>
        <taxon>Pterygota</taxon>
        <taxon>Neoptera</taxon>
        <taxon>Endopterygota</taxon>
        <taxon>Hymenoptera</taxon>
        <taxon>Apocrita</taxon>
        <taxon>Aculeata</taxon>
        <taxon>Apoidea</taxon>
        <taxon>Anthophila</taxon>
        <taxon>Apidae</taxon>
        <taxon>Xylocopa</taxon>
        <taxon>Xylocopa</taxon>
    </lineage>
</organism>
<comment type="caution">
    <text evidence="2">The sequence shown here is derived from an EMBL/GenBank/DDBJ whole genome shotgun (WGS) entry which is preliminary data.</text>
</comment>
<feature type="region of interest" description="Disordered" evidence="1">
    <location>
        <begin position="1"/>
        <end position="44"/>
    </location>
</feature>
<dbReference type="EMBL" id="CAXAJV020001288">
    <property type="protein sequence ID" value="CAL7938402.1"/>
    <property type="molecule type" value="Genomic_DNA"/>
</dbReference>
<gene>
    <name evidence="2" type="ORF">XYLVIOL_LOCUS3268</name>
</gene>
<feature type="compositionally biased region" description="Basic and acidic residues" evidence="1">
    <location>
        <begin position="173"/>
        <end position="182"/>
    </location>
</feature>
<reference evidence="2 3" key="1">
    <citation type="submission" date="2024-08" db="EMBL/GenBank/DDBJ databases">
        <authorList>
            <person name="Will J Nash"/>
            <person name="Angela Man"/>
            <person name="Seanna McTaggart"/>
            <person name="Kendall Baker"/>
            <person name="Tom Barker"/>
            <person name="Leah Catchpole"/>
            <person name="Alex Durrant"/>
            <person name="Karim Gharbi"/>
            <person name="Naomi Irish"/>
            <person name="Gemy Kaithakottil"/>
            <person name="Debby Ku"/>
            <person name="Aaliyah Providence"/>
            <person name="Felix Shaw"/>
            <person name="David Swarbreck"/>
            <person name="Chris Watkins"/>
            <person name="Ann M. McCartney"/>
            <person name="Giulio Formenti"/>
            <person name="Alice Mouton"/>
            <person name="Noel Vella"/>
            <person name="Bjorn M von Reumont"/>
            <person name="Adriana Vella"/>
            <person name="Wilfried Haerty"/>
        </authorList>
    </citation>
    <scope>NUCLEOTIDE SEQUENCE [LARGE SCALE GENOMIC DNA]</scope>
</reference>
<keyword evidence="3" id="KW-1185">Reference proteome</keyword>